<dbReference type="Proteomes" id="UP001153334">
    <property type="component" value="Unassembled WGS sequence"/>
</dbReference>
<proteinExistence type="predicted"/>
<name>A0ACC2HRB8_9PEZI</name>
<accession>A0ACC2HRB8</accession>
<protein>
    <submittedName>
        <fullName evidence="1">Uncharacterized protein</fullName>
    </submittedName>
</protein>
<gene>
    <name evidence="1" type="ORF">ONZ43_g7356</name>
</gene>
<reference evidence="1" key="1">
    <citation type="submission" date="2022-11" db="EMBL/GenBank/DDBJ databases">
        <title>Genome Sequence of Nemania bipapillata.</title>
        <authorList>
            <person name="Buettner E."/>
        </authorList>
    </citation>
    <scope>NUCLEOTIDE SEQUENCE</scope>
    <source>
        <strain evidence="1">CP14</strain>
    </source>
</reference>
<dbReference type="EMBL" id="JAPESX010003141">
    <property type="protein sequence ID" value="KAJ8105622.1"/>
    <property type="molecule type" value="Genomic_DNA"/>
</dbReference>
<organism evidence="1 2">
    <name type="scientific">Nemania bipapillata</name>
    <dbReference type="NCBI Taxonomy" id="110536"/>
    <lineage>
        <taxon>Eukaryota</taxon>
        <taxon>Fungi</taxon>
        <taxon>Dikarya</taxon>
        <taxon>Ascomycota</taxon>
        <taxon>Pezizomycotina</taxon>
        <taxon>Sordariomycetes</taxon>
        <taxon>Xylariomycetidae</taxon>
        <taxon>Xylariales</taxon>
        <taxon>Xylariaceae</taxon>
        <taxon>Nemania</taxon>
    </lineage>
</organism>
<keyword evidence="2" id="KW-1185">Reference proteome</keyword>
<evidence type="ECO:0000313" key="2">
    <source>
        <dbReference type="Proteomes" id="UP001153334"/>
    </source>
</evidence>
<evidence type="ECO:0000313" key="1">
    <source>
        <dbReference type="EMBL" id="KAJ8105622.1"/>
    </source>
</evidence>
<comment type="caution">
    <text evidence="1">The sequence shown here is derived from an EMBL/GenBank/DDBJ whole genome shotgun (WGS) entry which is preliminary data.</text>
</comment>
<sequence>MASNQEGQLLAYFTAMENQGSIIVRDVPKLDLELYIANYKGRTRFDRLLLIGQSSVPLCVDALKAAVIEAKKGKDVQRYQDAWEYLRMASPNEPETEYDNAWVNMTTKTNKNLAHQLEAELKGYKNNLVKESIRIGHRELGEHLESTGNINGAADAYVKMRPDASTVSHVIDAGKHIIGVLLQKGDWTGVLANAKQIMPPNISAEEITREQPYQRMVTGLAYLGSEKYAEAAKCFLDAGDPIMCQQYNNVASSNDVAIYGGLLALVSMDRDELQHSVLDNNSFRNYLELEPQIRKAVSMFVNCRYSACLEILERSRSDYLLDIYLQKHVSKIFSLIRKKCIVQYLVPFSCVTLGSMSSVFAKRDEGLEAELISMIKAGELKARINTIDKVGYLLVMTSSEPRTAMQMKALETIKGYQREALDQIRRMSLAAADLEIRGSARKGAVGAGILPGLGEMLDDIGGEQNLGIEGTS</sequence>